<protein>
    <submittedName>
        <fullName evidence="3">Uncharacterized protein LOC103699087</fullName>
    </submittedName>
</protein>
<feature type="compositionally biased region" description="Acidic residues" evidence="1">
    <location>
        <begin position="440"/>
        <end position="465"/>
    </location>
</feature>
<feature type="compositionally biased region" description="Low complexity" evidence="1">
    <location>
        <begin position="73"/>
        <end position="82"/>
    </location>
</feature>
<keyword evidence="2" id="KW-1185">Reference proteome</keyword>
<proteinExistence type="predicted"/>
<dbReference type="AlphaFoldDB" id="A0A8B7BKG3"/>
<feature type="compositionally biased region" description="Acidic residues" evidence="1">
    <location>
        <begin position="419"/>
        <end position="433"/>
    </location>
</feature>
<dbReference type="PANTHER" id="PTHR37911:SF1">
    <property type="entry name" value="OS04G0497900 PROTEIN"/>
    <property type="match status" value="1"/>
</dbReference>
<feature type="region of interest" description="Disordered" evidence="1">
    <location>
        <begin position="43"/>
        <end position="117"/>
    </location>
</feature>
<dbReference type="OrthoDB" id="1923815at2759"/>
<evidence type="ECO:0000313" key="2">
    <source>
        <dbReference type="Proteomes" id="UP000228380"/>
    </source>
</evidence>
<feature type="compositionally biased region" description="Basic and acidic residues" evidence="1">
    <location>
        <begin position="466"/>
        <end position="475"/>
    </location>
</feature>
<dbReference type="PANTHER" id="PTHR37911">
    <property type="entry name" value="OSJNBA0067K08.20 PROTEIN"/>
    <property type="match status" value="1"/>
</dbReference>
<name>A0A8B7BKG3_PHODC</name>
<gene>
    <name evidence="3" type="primary">LOC103699087</name>
</gene>
<reference evidence="3" key="1">
    <citation type="submission" date="2025-08" db="UniProtKB">
        <authorList>
            <consortium name="RefSeq"/>
        </authorList>
    </citation>
    <scope>IDENTIFICATION</scope>
    <source>
        <tissue evidence="3">Young leaves</tissue>
    </source>
</reference>
<dbReference type="Proteomes" id="UP000228380">
    <property type="component" value="Unplaced"/>
</dbReference>
<organism evidence="2 3">
    <name type="scientific">Phoenix dactylifera</name>
    <name type="common">Date palm</name>
    <dbReference type="NCBI Taxonomy" id="42345"/>
    <lineage>
        <taxon>Eukaryota</taxon>
        <taxon>Viridiplantae</taxon>
        <taxon>Streptophyta</taxon>
        <taxon>Embryophyta</taxon>
        <taxon>Tracheophyta</taxon>
        <taxon>Spermatophyta</taxon>
        <taxon>Magnoliopsida</taxon>
        <taxon>Liliopsida</taxon>
        <taxon>Arecaceae</taxon>
        <taxon>Coryphoideae</taxon>
        <taxon>Phoeniceae</taxon>
        <taxon>Phoenix</taxon>
    </lineage>
</organism>
<evidence type="ECO:0000256" key="1">
    <source>
        <dbReference type="SAM" id="MobiDB-lite"/>
    </source>
</evidence>
<feature type="region of interest" description="Disordered" evidence="1">
    <location>
        <begin position="519"/>
        <end position="559"/>
    </location>
</feature>
<accession>A0A8B7BKG3</accession>
<dbReference type="GeneID" id="103699087"/>
<feature type="region of interest" description="Disordered" evidence="1">
    <location>
        <begin position="419"/>
        <end position="475"/>
    </location>
</feature>
<dbReference type="KEGG" id="pda:103699087"/>
<feature type="compositionally biased region" description="Basic and acidic residues" evidence="1">
    <location>
        <begin position="102"/>
        <end position="112"/>
    </location>
</feature>
<sequence length="596" mass="69306">MSTAFDFVLPKPTKSPSPLPTQWTGLKICPFLPSSLPLALRPKTPTPNPFPIRAISRPNHYRHPFPLSRRPRNPTVTTAPTTVSAGRSKKKPGGPSPGRIEGNAEVRRQAKEKSRRRLRRLTENRFYRRNRPNANHADHFTEDELQMIGLGYDRYVRFLQKDDPNLRHPYDWYKYGRYGPYSWRGVVIGPPIRGRFTDDRVSIYGEVRDHEEFEEIEQFEMSSDFSKRLAALDASIGFRYYWVFVRHPKWRPTELPWQQWTLVCEVALEAGKEERLDKWSLMARLGNKTRAMITQCAAWMRPDIIYVKRPVYQSRFEPQDDFLKLLGPLLDPTTENEYPCELKTEDGRVETCSYFGGLCKIVKISPKAYVDDVVKAYQKLGDEGKSRCLEFLLTNHPMELLHPYTKEWKAKLEEMELGCDAPDDSESENDDQVESQITDWSEDDEEVGEEDVDDEVIDVGEEEDNEKAATKPDESAEYWNEKWKKAMRSSEEMENFVKKSIEVSDEIYERQMMEERRMAERIKDGDLRTAVLDQEQRNEESENEEDEDPKIGASQSKKPSGLFLRAAVRPFTYRNLVKEIVLMRHAIIDGDIKASG</sequence>
<evidence type="ECO:0000313" key="3">
    <source>
        <dbReference type="RefSeq" id="XP_008779359.2"/>
    </source>
</evidence>
<dbReference type="RefSeq" id="XP_008779359.2">
    <property type="nucleotide sequence ID" value="XM_008781137.4"/>
</dbReference>